<dbReference type="Proteomes" id="UP000265520">
    <property type="component" value="Unassembled WGS sequence"/>
</dbReference>
<comment type="caution">
    <text evidence="1">The sequence shown here is derived from an EMBL/GenBank/DDBJ whole genome shotgun (WGS) entry which is preliminary data.</text>
</comment>
<dbReference type="EMBL" id="LXQA010956493">
    <property type="protein sequence ID" value="MCI78688.1"/>
    <property type="molecule type" value="Genomic_DNA"/>
</dbReference>
<dbReference type="AlphaFoldDB" id="A0A392URN6"/>
<proteinExistence type="predicted"/>
<name>A0A392URN6_9FABA</name>
<protein>
    <submittedName>
        <fullName evidence="1">Uncharacterized protein</fullName>
    </submittedName>
</protein>
<reference evidence="1 2" key="1">
    <citation type="journal article" date="2018" name="Front. Plant Sci.">
        <title>Red Clover (Trifolium pratense) and Zigzag Clover (T. medium) - A Picture of Genomic Similarities and Differences.</title>
        <authorList>
            <person name="Dluhosova J."/>
            <person name="Istvanek J."/>
            <person name="Nedelnik J."/>
            <person name="Repkova J."/>
        </authorList>
    </citation>
    <scope>NUCLEOTIDE SEQUENCE [LARGE SCALE GENOMIC DNA]</scope>
    <source>
        <strain evidence="2">cv. 10/8</strain>
        <tissue evidence="1">Leaf</tissue>
    </source>
</reference>
<organism evidence="1 2">
    <name type="scientific">Trifolium medium</name>
    <dbReference type="NCBI Taxonomy" id="97028"/>
    <lineage>
        <taxon>Eukaryota</taxon>
        <taxon>Viridiplantae</taxon>
        <taxon>Streptophyta</taxon>
        <taxon>Embryophyta</taxon>
        <taxon>Tracheophyta</taxon>
        <taxon>Spermatophyta</taxon>
        <taxon>Magnoliopsida</taxon>
        <taxon>eudicotyledons</taxon>
        <taxon>Gunneridae</taxon>
        <taxon>Pentapetalae</taxon>
        <taxon>rosids</taxon>
        <taxon>fabids</taxon>
        <taxon>Fabales</taxon>
        <taxon>Fabaceae</taxon>
        <taxon>Papilionoideae</taxon>
        <taxon>50 kb inversion clade</taxon>
        <taxon>NPAAA clade</taxon>
        <taxon>Hologalegina</taxon>
        <taxon>IRL clade</taxon>
        <taxon>Trifolieae</taxon>
        <taxon>Trifolium</taxon>
    </lineage>
</organism>
<gene>
    <name evidence="1" type="ORF">A2U01_0099959</name>
</gene>
<keyword evidence="2" id="KW-1185">Reference proteome</keyword>
<evidence type="ECO:0000313" key="1">
    <source>
        <dbReference type="EMBL" id="MCI78688.1"/>
    </source>
</evidence>
<evidence type="ECO:0000313" key="2">
    <source>
        <dbReference type="Proteomes" id="UP000265520"/>
    </source>
</evidence>
<feature type="non-terminal residue" evidence="1">
    <location>
        <position position="50"/>
    </location>
</feature>
<accession>A0A392URN6</accession>
<sequence>MSWPRAFDIIVGSAHRRTDDIKIYMSSCSLMELRRTDQAFLTLSMVQSST</sequence>